<evidence type="ECO:0000313" key="6">
    <source>
        <dbReference type="Proteomes" id="UP000822688"/>
    </source>
</evidence>
<organism evidence="5 6">
    <name type="scientific">Ceratodon purpureus</name>
    <name type="common">Fire moss</name>
    <name type="synonym">Dicranum purpureum</name>
    <dbReference type="NCBI Taxonomy" id="3225"/>
    <lineage>
        <taxon>Eukaryota</taxon>
        <taxon>Viridiplantae</taxon>
        <taxon>Streptophyta</taxon>
        <taxon>Embryophyta</taxon>
        <taxon>Bryophyta</taxon>
        <taxon>Bryophytina</taxon>
        <taxon>Bryopsida</taxon>
        <taxon>Dicranidae</taxon>
        <taxon>Pseudoditrichales</taxon>
        <taxon>Ditrichaceae</taxon>
        <taxon>Ceratodon</taxon>
    </lineage>
</organism>
<accession>A0A8T0HMC4</accession>
<dbReference type="PANTHER" id="PTHR21227">
    <property type="entry name" value="TRNA-SPLICING ENDONUCLEASE SUBUNIT SEN2"/>
    <property type="match status" value="1"/>
</dbReference>
<dbReference type="Pfam" id="PF01974">
    <property type="entry name" value="tRNA_int_endo"/>
    <property type="match status" value="1"/>
</dbReference>
<dbReference type="GO" id="GO:0003676">
    <property type="term" value="F:nucleic acid binding"/>
    <property type="evidence" value="ECO:0007669"/>
    <property type="project" value="InterPro"/>
</dbReference>
<evidence type="ECO:0000259" key="4">
    <source>
        <dbReference type="Pfam" id="PF01974"/>
    </source>
</evidence>
<comment type="catalytic activity">
    <reaction evidence="3">
        <text>pretRNA = a 3'-half-tRNA molecule with a 5'-OH end + a 5'-half-tRNA molecule with a 2',3'-cyclic phosphate end + an intron with a 2',3'-cyclic phosphate and a 5'-hydroxyl terminus.</text>
        <dbReference type="EC" id="4.6.1.16"/>
    </reaction>
</comment>
<protein>
    <recommendedName>
        <fullName evidence="2">tRNA-intron lyase</fullName>
        <ecNumber evidence="2">4.6.1.16</ecNumber>
    </recommendedName>
</protein>
<dbReference type="PANTHER" id="PTHR21227:SF0">
    <property type="entry name" value="TRNA-SPLICING ENDONUCLEASE SUBUNIT SEN2"/>
    <property type="match status" value="1"/>
</dbReference>
<gene>
    <name evidence="5" type="ORF">KC19_VG056000</name>
</gene>
<dbReference type="InterPro" id="IPR011856">
    <property type="entry name" value="tRNA_endonuc-like_dom_sf"/>
</dbReference>
<dbReference type="CDD" id="cd22363">
    <property type="entry name" value="tRNA-intron_lyase_C"/>
    <property type="match status" value="1"/>
</dbReference>
<evidence type="ECO:0000256" key="2">
    <source>
        <dbReference type="ARBA" id="ARBA00012573"/>
    </source>
</evidence>
<dbReference type="EC" id="4.6.1.16" evidence="2"/>
<dbReference type="AlphaFoldDB" id="A0A8T0HMC4"/>
<evidence type="ECO:0000256" key="3">
    <source>
        <dbReference type="ARBA" id="ARBA00034031"/>
    </source>
</evidence>
<dbReference type="Proteomes" id="UP000822688">
    <property type="component" value="Chromosome V"/>
</dbReference>
<name>A0A8T0HMC4_CERPU</name>
<dbReference type="GO" id="GO:0000214">
    <property type="term" value="C:tRNA-intron endonuclease complex"/>
    <property type="evidence" value="ECO:0007669"/>
    <property type="project" value="TreeGrafter"/>
</dbReference>
<reference evidence="5" key="1">
    <citation type="submission" date="2020-06" db="EMBL/GenBank/DDBJ databases">
        <title>WGS assembly of Ceratodon purpureus strain R40.</title>
        <authorList>
            <person name="Carey S.B."/>
            <person name="Jenkins J."/>
            <person name="Shu S."/>
            <person name="Lovell J.T."/>
            <person name="Sreedasyam A."/>
            <person name="Maumus F."/>
            <person name="Tiley G.P."/>
            <person name="Fernandez-Pozo N."/>
            <person name="Barry K."/>
            <person name="Chen C."/>
            <person name="Wang M."/>
            <person name="Lipzen A."/>
            <person name="Daum C."/>
            <person name="Saski C.A."/>
            <person name="Payton A.C."/>
            <person name="Mcbreen J.C."/>
            <person name="Conrad R.E."/>
            <person name="Kollar L.M."/>
            <person name="Olsson S."/>
            <person name="Huttunen S."/>
            <person name="Landis J.B."/>
            <person name="Wickett N.J."/>
            <person name="Johnson M.G."/>
            <person name="Rensing S.A."/>
            <person name="Grimwood J."/>
            <person name="Schmutz J."/>
            <person name="Mcdaniel S.F."/>
        </authorList>
    </citation>
    <scope>NUCLEOTIDE SEQUENCE</scope>
    <source>
        <strain evidence="5">R40</strain>
    </source>
</reference>
<dbReference type="SUPFAM" id="SSF53032">
    <property type="entry name" value="tRNA-intron endonuclease catalytic domain-like"/>
    <property type="match status" value="1"/>
</dbReference>
<dbReference type="Gene3D" id="3.40.1350.10">
    <property type="match status" value="1"/>
</dbReference>
<dbReference type="InterPro" id="IPR036167">
    <property type="entry name" value="tRNA_intron_Endo_cat-like_sf"/>
</dbReference>
<evidence type="ECO:0000313" key="5">
    <source>
        <dbReference type="EMBL" id="KAG0571954.1"/>
    </source>
</evidence>
<feature type="domain" description="tRNA intron endonuclease catalytic" evidence="4">
    <location>
        <begin position="147"/>
        <end position="222"/>
    </location>
</feature>
<proteinExistence type="inferred from homology"/>
<dbReference type="EMBL" id="CM026426">
    <property type="protein sequence ID" value="KAG0571954.1"/>
    <property type="molecule type" value="Genomic_DNA"/>
</dbReference>
<comment type="similarity">
    <text evidence="1">Belongs to the tRNA-intron endonuclease family.</text>
</comment>
<sequence>MASGVRWKSKEKAAVALEEPISSLYKAMQEWEPLEALLVHTSVVLTIDISKAQIFSRACFGVRREVAMASHNSASAASARSSRLLEEIDEPEASVMWQLGMEEAFFLASHLGCISIYRHGRQGRETMCKEEVWRCMQFSNPDFGYLYIVCAHLRAKHWVVRSGIQYGAHFMAYRHHPEFVHSDYSVIVMVEGQEERMKTWTEVAGNNRLCRSVAKTQLLFHIIPKCEEIDMSSPSCQEAFTVEAVEVRRWLPEKNREESDQTILPSSDQAST</sequence>
<evidence type="ECO:0000256" key="1">
    <source>
        <dbReference type="ARBA" id="ARBA00008078"/>
    </source>
</evidence>
<keyword evidence="6" id="KW-1185">Reference proteome</keyword>
<dbReference type="GO" id="GO:0000213">
    <property type="term" value="F:tRNA-intron lyase activity"/>
    <property type="evidence" value="ECO:0007669"/>
    <property type="project" value="UniProtKB-EC"/>
</dbReference>
<comment type="caution">
    <text evidence="5">The sequence shown here is derived from an EMBL/GenBank/DDBJ whole genome shotgun (WGS) entry which is preliminary data.</text>
</comment>
<dbReference type="GO" id="GO:0000379">
    <property type="term" value="P:tRNA-type intron splice site recognition and cleavage"/>
    <property type="evidence" value="ECO:0007669"/>
    <property type="project" value="TreeGrafter"/>
</dbReference>
<dbReference type="GO" id="GO:0005737">
    <property type="term" value="C:cytoplasm"/>
    <property type="evidence" value="ECO:0007669"/>
    <property type="project" value="TreeGrafter"/>
</dbReference>
<dbReference type="InterPro" id="IPR006677">
    <property type="entry name" value="tRNA_intron_Endonuc_cat-like"/>
</dbReference>
<dbReference type="InterPro" id="IPR006676">
    <property type="entry name" value="tRNA_splic"/>
</dbReference>